<evidence type="ECO:0008006" key="3">
    <source>
        <dbReference type="Google" id="ProtNLM"/>
    </source>
</evidence>
<reference evidence="1 2" key="1">
    <citation type="submission" date="2019-07" db="EMBL/GenBank/DDBJ databases">
        <title>The First High-Quality Draft Genome Sequence of the Causal Agent of the Current Panama Disease Epidemic.</title>
        <authorList>
            <person name="Warmington R.J."/>
            <person name="Kay W."/>
            <person name="Jeffries A."/>
            <person name="Bebber D."/>
            <person name="Moore K."/>
            <person name="Studholme D.J."/>
        </authorList>
    </citation>
    <scope>NUCLEOTIDE SEQUENCE [LARGE SCALE GENOMIC DNA]</scope>
    <source>
        <strain evidence="1 2">TR4</strain>
    </source>
</reference>
<name>A0A5C6TFP2_FUSOC</name>
<protein>
    <recommendedName>
        <fullName evidence="3">CHAT domain-containing protein</fullName>
    </recommendedName>
</protein>
<gene>
    <name evidence="1" type="ORF">FocTR4_00004502</name>
</gene>
<accession>A0A5C6TFP2</accession>
<evidence type="ECO:0000313" key="2">
    <source>
        <dbReference type="Proteomes" id="UP000321331"/>
    </source>
</evidence>
<dbReference type="EMBL" id="VMNF01000004">
    <property type="protein sequence ID" value="TXC09576.1"/>
    <property type="molecule type" value="Genomic_DNA"/>
</dbReference>
<evidence type="ECO:0000313" key="1">
    <source>
        <dbReference type="EMBL" id="TXC09576.1"/>
    </source>
</evidence>
<comment type="caution">
    <text evidence="1">The sequence shown here is derived from an EMBL/GenBank/DDBJ whole genome shotgun (WGS) entry which is preliminary data.</text>
</comment>
<dbReference type="Proteomes" id="UP000321331">
    <property type="component" value="Unassembled WGS sequence"/>
</dbReference>
<dbReference type="AlphaFoldDB" id="A0A5C6TFP2"/>
<proteinExistence type="predicted"/>
<organism evidence="1 2">
    <name type="scientific">Fusarium oxysporum f. sp. cubense</name>
    <dbReference type="NCBI Taxonomy" id="61366"/>
    <lineage>
        <taxon>Eukaryota</taxon>
        <taxon>Fungi</taxon>
        <taxon>Dikarya</taxon>
        <taxon>Ascomycota</taxon>
        <taxon>Pezizomycotina</taxon>
        <taxon>Sordariomycetes</taxon>
        <taxon>Hypocreomycetidae</taxon>
        <taxon>Hypocreales</taxon>
        <taxon>Nectriaceae</taxon>
        <taxon>Fusarium</taxon>
        <taxon>Fusarium oxysporum species complex</taxon>
    </lineage>
</organism>
<sequence length="233" mass="26025">MPVLLGDIRSCPGIEDFLLPPSEAELRAAAARGPIVILNVSRHRCDALIVEQAALRVVKLPQLSPKKRLAQAPHVRSVETLDWFWTLWAFLRPLLPILGHIFGGNRLDCLPDFLFTQQEDTWNVISVPSLTEWCHHTGHPSRSSIKTIIHNRQKRNPPTPIRGSHNVVLVAMQDTPGQKSLRHASSKIIAVQGVYDQLGLPWMKPKAQRRAILSAIESCMIFHFAGHGKPPIA</sequence>